<evidence type="ECO:0000256" key="3">
    <source>
        <dbReference type="ARBA" id="ARBA00022692"/>
    </source>
</evidence>
<comment type="subcellular location">
    <subcellularLocation>
        <location evidence="1">Cell membrane</location>
        <topology evidence="1">Multi-pass membrane protein</topology>
    </subcellularLocation>
</comment>
<dbReference type="InterPro" id="IPR011577">
    <property type="entry name" value="Cyt_b561_bac/Ni-Hgenase"/>
</dbReference>
<accession>A0A1I3E3F5</accession>
<keyword evidence="5 6" id="KW-0472">Membrane</keyword>
<dbReference type="GO" id="GO:0009055">
    <property type="term" value="F:electron transfer activity"/>
    <property type="evidence" value="ECO:0007669"/>
    <property type="project" value="InterPro"/>
</dbReference>
<keyword evidence="4 6" id="KW-1133">Transmembrane helix</keyword>
<protein>
    <submittedName>
        <fullName evidence="8">Cytochrome b561</fullName>
    </submittedName>
</protein>
<feature type="transmembrane region" description="Helical" evidence="6">
    <location>
        <begin position="161"/>
        <end position="178"/>
    </location>
</feature>
<dbReference type="EMBL" id="FOPU01000044">
    <property type="protein sequence ID" value="SFH93231.1"/>
    <property type="molecule type" value="Genomic_DNA"/>
</dbReference>
<dbReference type="SUPFAM" id="SSF81342">
    <property type="entry name" value="Transmembrane di-heme cytochromes"/>
    <property type="match status" value="1"/>
</dbReference>
<organism evidence="8 9">
    <name type="scientific">Paracoccus aminovorans</name>
    <dbReference type="NCBI Taxonomy" id="34004"/>
    <lineage>
        <taxon>Bacteria</taxon>
        <taxon>Pseudomonadati</taxon>
        <taxon>Pseudomonadota</taxon>
        <taxon>Alphaproteobacteria</taxon>
        <taxon>Rhodobacterales</taxon>
        <taxon>Paracoccaceae</taxon>
        <taxon>Paracoccus</taxon>
    </lineage>
</organism>
<evidence type="ECO:0000256" key="1">
    <source>
        <dbReference type="ARBA" id="ARBA00004651"/>
    </source>
</evidence>
<feature type="domain" description="Cytochrome b561 bacterial/Ni-hydrogenase" evidence="7">
    <location>
        <begin position="8"/>
        <end position="187"/>
    </location>
</feature>
<evidence type="ECO:0000259" key="7">
    <source>
        <dbReference type="Pfam" id="PF01292"/>
    </source>
</evidence>
<dbReference type="AlphaFoldDB" id="A0A1I3E3F5"/>
<sequence length="192" mass="21164">MDITRATRHNRVTRLLHIGVALSVIWQLLVSLGMEAPRPGQSGNALFETHEYVGLTAFMFITAFWLNLTLRRLGTDPGGLMPWFSAHRRAALMADTRRHLTALRHGRFPAYEEASPLASAVHGLGLLLVTLMAGTGVIWWLGPTGALAGPAIGIHKLFANLVWAYLIAHAGLAVVHHFRRDAPLAEIWSLRK</sequence>
<dbReference type="GO" id="GO:0005886">
    <property type="term" value="C:plasma membrane"/>
    <property type="evidence" value="ECO:0007669"/>
    <property type="project" value="UniProtKB-SubCell"/>
</dbReference>
<dbReference type="GO" id="GO:0022904">
    <property type="term" value="P:respiratory electron transport chain"/>
    <property type="evidence" value="ECO:0007669"/>
    <property type="project" value="InterPro"/>
</dbReference>
<proteinExistence type="predicted"/>
<feature type="transmembrane region" description="Helical" evidence="6">
    <location>
        <begin position="12"/>
        <end position="32"/>
    </location>
</feature>
<evidence type="ECO:0000256" key="6">
    <source>
        <dbReference type="SAM" id="Phobius"/>
    </source>
</evidence>
<feature type="transmembrane region" description="Helical" evidence="6">
    <location>
        <begin position="52"/>
        <end position="70"/>
    </location>
</feature>
<dbReference type="Pfam" id="PF01292">
    <property type="entry name" value="Ni_hydr_CYTB"/>
    <property type="match status" value="1"/>
</dbReference>
<keyword evidence="3 6" id="KW-0812">Transmembrane</keyword>
<feature type="transmembrane region" description="Helical" evidence="6">
    <location>
        <begin position="117"/>
        <end position="141"/>
    </location>
</feature>
<dbReference type="Gene3D" id="1.20.950.20">
    <property type="entry name" value="Transmembrane di-heme cytochromes, Chain C"/>
    <property type="match status" value="1"/>
</dbReference>
<dbReference type="OrthoDB" id="7341135at2"/>
<evidence type="ECO:0000313" key="9">
    <source>
        <dbReference type="Proteomes" id="UP000183635"/>
    </source>
</evidence>
<keyword evidence="9" id="KW-1185">Reference proteome</keyword>
<evidence type="ECO:0000256" key="5">
    <source>
        <dbReference type="ARBA" id="ARBA00023136"/>
    </source>
</evidence>
<evidence type="ECO:0000313" key="8">
    <source>
        <dbReference type="EMBL" id="SFH93231.1"/>
    </source>
</evidence>
<gene>
    <name evidence="8" type="ORF">SAMN04488021_14435</name>
</gene>
<keyword evidence="2" id="KW-1003">Cell membrane</keyword>
<dbReference type="Proteomes" id="UP000183635">
    <property type="component" value="Unassembled WGS sequence"/>
</dbReference>
<dbReference type="InterPro" id="IPR016174">
    <property type="entry name" value="Di-haem_cyt_TM"/>
</dbReference>
<dbReference type="RefSeq" id="WP_074970426.1">
    <property type="nucleotide sequence ID" value="NZ_FOPU01000044.1"/>
</dbReference>
<reference evidence="8 9" key="1">
    <citation type="submission" date="2016-10" db="EMBL/GenBank/DDBJ databases">
        <authorList>
            <person name="de Groot N.N."/>
        </authorList>
    </citation>
    <scope>NUCLEOTIDE SEQUENCE [LARGE SCALE GENOMIC DNA]</scope>
    <source>
        <strain evidence="8 9">DSM 8537</strain>
    </source>
</reference>
<dbReference type="STRING" id="34004.SAMN04488021_14435"/>
<evidence type="ECO:0000256" key="2">
    <source>
        <dbReference type="ARBA" id="ARBA00022475"/>
    </source>
</evidence>
<name>A0A1I3E3F5_9RHOB</name>
<evidence type="ECO:0000256" key="4">
    <source>
        <dbReference type="ARBA" id="ARBA00022989"/>
    </source>
</evidence>